<dbReference type="GO" id="GO:0003937">
    <property type="term" value="F:IMP cyclohydrolase activity"/>
    <property type="evidence" value="ECO:0007669"/>
    <property type="project" value="InterPro"/>
</dbReference>
<dbReference type="EMBL" id="CANHGI010000004">
    <property type="protein sequence ID" value="CAI5447455.1"/>
    <property type="molecule type" value="Genomic_DNA"/>
</dbReference>
<dbReference type="SUPFAM" id="SSF53927">
    <property type="entry name" value="Cytidine deaminase-like"/>
    <property type="match status" value="1"/>
</dbReference>
<dbReference type="Gene3D" id="3.40.140.20">
    <property type="match status" value="1"/>
</dbReference>
<dbReference type="PANTHER" id="PTHR11692:SF0">
    <property type="entry name" value="BIFUNCTIONAL PURINE BIOSYNTHESIS PROTEIN ATIC"/>
    <property type="match status" value="1"/>
</dbReference>
<name>A0A9P1ILV3_9PELO</name>
<dbReference type="GO" id="GO:0004643">
    <property type="term" value="F:phosphoribosylaminoimidazolecarboxamide formyltransferase activity"/>
    <property type="evidence" value="ECO:0007669"/>
    <property type="project" value="InterPro"/>
</dbReference>
<evidence type="ECO:0000313" key="1">
    <source>
        <dbReference type="EMBL" id="CAI5447455.1"/>
    </source>
</evidence>
<sequence>MLYWFDMEFHDDYEKYSQTWRFWKIHYNLWLRQHPKILSLPWKPAIKRSEKSNAIDVLCSGVLGNEISLDQWQQNFNEPVDPLSEEERKRWLKQQSGVVMSSDAFLPFRDNVDCAKQYGVSYVAHPGGSVRDAEIQEACDEHAITLIHTGVRLFHH</sequence>
<dbReference type="GO" id="GO:0006189">
    <property type="term" value="P:'de novo' IMP biosynthetic process"/>
    <property type="evidence" value="ECO:0007669"/>
    <property type="project" value="TreeGrafter"/>
</dbReference>
<reference evidence="1" key="1">
    <citation type="submission" date="2022-11" db="EMBL/GenBank/DDBJ databases">
        <authorList>
            <person name="Kikuchi T."/>
        </authorList>
    </citation>
    <scope>NUCLEOTIDE SEQUENCE</scope>
    <source>
        <strain evidence="1">PS1010</strain>
    </source>
</reference>
<organism evidence="1 2">
    <name type="scientific">Caenorhabditis angaria</name>
    <dbReference type="NCBI Taxonomy" id="860376"/>
    <lineage>
        <taxon>Eukaryota</taxon>
        <taxon>Metazoa</taxon>
        <taxon>Ecdysozoa</taxon>
        <taxon>Nematoda</taxon>
        <taxon>Chromadorea</taxon>
        <taxon>Rhabditida</taxon>
        <taxon>Rhabditina</taxon>
        <taxon>Rhabditomorpha</taxon>
        <taxon>Rhabditoidea</taxon>
        <taxon>Rhabditidae</taxon>
        <taxon>Peloderinae</taxon>
        <taxon>Caenorhabditis</taxon>
    </lineage>
</organism>
<accession>A0A9P1ILV3</accession>
<dbReference type="GO" id="GO:0005829">
    <property type="term" value="C:cytosol"/>
    <property type="evidence" value="ECO:0007669"/>
    <property type="project" value="TreeGrafter"/>
</dbReference>
<keyword evidence="2" id="KW-1185">Reference proteome</keyword>
<proteinExistence type="predicted"/>
<evidence type="ECO:0008006" key="3">
    <source>
        <dbReference type="Google" id="ProtNLM"/>
    </source>
</evidence>
<gene>
    <name evidence="1" type="ORF">CAMP_LOCUS10092</name>
</gene>
<dbReference type="PANTHER" id="PTHR11692">
    <property type="entry name" value="BIFUNCTIONAL PURINE BIOSYNTHESIS PROTEIN PURH"/>
    <property type="match status" value="1"/>
</dbReference>
<dbReference type="InterPro" id="IPR002695">
    <property type="entry name" value="PurH-like"/>
</dbReference>
<dbReference type="InterPro" id="IPR024051">
    <property type="entry name" value="AICAR_Tfase_dup_dom_sf"/>
</dbReference>
<dbReference type="Proteomes" id="UP001152747">
    <property type="component" value="Unassembled WGS sequence"/>
</dbReference>
<dbReference type="InterPro" id="IPR016193">
    <property type="entry name" value="Cytidine_deaminase-like"/>
</dbReference>
<comment type="caution">
    <text evidence="1">The sequence shown here is derived from an EMBL/GenBank/DDBJ whole genome shotgun (WGS) entry which is preliminary data.</text>
</comment>
<protein>
    <recommendedName>
        <fullName evidence="3">MGS-like domain-containing protein</fullName>
    </recommendedName>
</protein>
<dbReference type="OrthoDB" id="6017153at2759"/>
<dbReference type="AlphaFoldDB" id="A0A9P1ILV3"/>
<evidence type="ECO:0000313" key="2">
    <source>
        <dbReference type="Proteomes" id="UP001152747"/>
    </source>
</evidence>